<organism evidence="5 7">
    <name type="scientific">Rhizophagus clarus</name>
    <dbReference type="NCBI Taxonomy" id="94130"/>
    <lineage>
        <taxon>Eukaryota</taxon>
        <taxon>Fungi</taxon>
        <taxon>Fungi incertae sedis</taxon>
        <taxon>Mucoromycota</taxon>
        <taxon>Glomeromycotina</taxon>
        <taxon>Glomeromycetes</taxon>
        <taxon>Glomerales</taxon>
        <taxon>Glomeraceae</taxon>
        <taxon>Rhizophagus</taxon>
    </lineage>
</organism>
<keyword evidence="7" id="KW-1185">Reference proteome</keyword>
<dbReference type="Proteomes" id="UP000615446">
    <property type="component" value="Unassembled WGS sequence"/>
</dbReference>
<dbReference type="AlphaFoldDB" id="A0A2Z6S661"/>
<dbReference type="PANTHER" id="PTHR16255">
    <property type="entry name" value="REQUIRED FOR MEIOTIC NUCLEAR DIVISION PROTEIN 1 HOMOLOG"/>
    <property type="match status" value="1"/>
</dbReference>
<gene>
    <name evidence="6" type="ORF">RCL2_000640200</name>
    <name evidence="5" type="ORF">RclHR1_03580015</name>
</gene>
<dbReference type="EMBL" id="BLAL01000043">
    <property type="protein sequence ID" value="GES79090.1"/>
    <property type="molecule type" value="Genomic_DNA"/>
</dbReference>
<feature type="transmembrane region" description="Helical" evidence="3">
    <location>
        <begin position="418"/>
        <end position="439"/>
    </location>
</feature>
<proteinExistence type="inferred from homology"/>
<evidence type="ECO:0000313" key="7">
    <source>
        <dbReference type="Proteomes" id="UP000247702"/>
    </source>
</evidence>
<dbReference type="EMBL" id="BEXD01002868">
    <property type="protein sequence ID" value="GBB99608.1"/>
    <property type="molecule type" value="Genomic_DNA"/>
</dbReference>
<evidence type="ECO:0000256" key="2">
    <source>
        <dbReference type="SAM" id="MobiDB-lite"/>
    </source>
</evidence>
<keyword evidence="3" id="KW-1133">Transmembrane helix</keyword>
<evidence type="ECO:0000259" key="4">
    <source>
        <dbReference type="Pfam" id="PF02582"/>
    </source>
</evidence>
<dbReference type="Pfam" id="PF02582">
    <property type="entry name" value="DUF155"/>
    <property type="match status" value="1"/>
</dbReference>
<dbReference type="OrthoDB" id="18302at2759"/>
<evidence type="ECO:0000313" key="6">
    <source>
        <dbReference type="EMBL" id="GES79090.1"/>
    </source>
</evidence>
<feature type="compositionally biased region" description="Polar residues" evidence="2">
    <location>
        <begin position="9"/>
        <end position="30"/>
    </location>
</feature>
<feature type="domain" description="DUF155" evidence="4">
    <location>
        <begin position="218"/>
        <end position="393"/>
    </location>
</feature>
<dbReference type="Proteomes" id="UP000247702">
    <property type="component" value="Unassembled WGS sequence"/>
</dbReference>
<keyword evidence="3" id="KW-0472">Membrane</keyword>
<protein>
    <submittedName>
        <fullName evidence="6">Sporulation protein RMD8</fullName>
    </submittedName>
</protein>
<reference evidence="5 7" key="1">
    <citation type="submission" date="2017-11" db="EMBL/GenBank/DDBJ databases">
        <title>The genome of Rhizophagus clarus HR1 reveals common genetic basis of auxotrophy among arbuscular mycorrhizal fungi.</title>
        <authorList>
            <person name="Kobayashi Y."/>
        </authorList>
    </citation>
    <scope>NUCLEOTIDE SEQUENCE [LARGE SCALE GENOMIC DNA]</scope>
    <source>
        <strain evidence="5 7">HR1</strain>
    </source>
</reference>
<dbReference type="InterPro" id="IPR003734">
    <property type="entry name" value="DUF155"/>
</dbReference>
<accession>A0A2Z6S661</accession>
<evidence type="ECO:0000256" key="3">
    <source>
        <dbReference type="SAM" id="Phobius"/>
    </source>
</evidence>
<dbReference type="InterPro" id="IPR051624">
    <property type="entry name" value="RMD1/Sad1-interacting"/>
</dbReference>
<keyword evidence="3" id="KW-0812">Transmembrane</keyword>
<feature type="region of interest" description="Disordered" evidence="2">
    <location>
        <begin position="1"/>
        <end position="67"/>
    </location>
</feature>
<comment type="similarity">
    <text evidence="1">Belongs to the RMD1/sif2 family.</text>
</comment>
<reference evidence="6" key="2">
    <citation type="submission" date="2019-10" db="EMBL/GenBank/DDBJ databases">
        <title>Conservation and host-specific expression of non-tandemly repeated heterogenous ribosome RNA gene in arbuscular mycorrhizal fungi.</title>
        <authorList>
            <person name="Maeda T."/>
            <person name="Kobayashi Y."/>
            <person name="Nakagawa T."/>
            <person name="Ezawa T."/>
            <person name="Yamaguchi K."/>
            <person name="Bino T."/>
            <person name="Nishimoto Y."/>
            <person name="Shigenobu S."/>
            <person name="Kawaguchi M."/>
        </authorList>
    </citation>
    <scope>NUCLEOTIDE SEQUENCE</scope>
    <source>
        <strain evidence="6">HR1</strain>
    </source>
</reference>
<comment type="caution">
    <text evidence="5">The sequence shown here is derived from an EMBL/GenBank/DDBJ whole genome shotgun (WGS) entry which is preliminary data.</text>
</comment>
<dbReference type="GO" id="GO:0005739">
    <property type="term" value="C:mitochondrion"/>
    <property type="evidence" value="ECO:0007669"/>
    <property type="project" value="UniProtKB-ARBA"/>
</dbReference>
<evidence type="ECO:0000256" key="1">
    <source>
        <dbReference type="ARBA" id="ARBA00008306"/>
    </source>
</evidence>
<dbReference type="PANTHER" id="PTHR16255:SF4">
    <property type="entry name" value="SPORULATION PROTEIN RMD8"/>
    <property type="match status" value="1"/>
</dbReference>
<sequence>MADIPIELTPSSPSARFQPETIGSTSSSQTRIKKPLLNRAQTSSAVSSSSRTKHAKHTQPLRTTKTSQKLVLLPEEEVILASNDEASDVEAPVAERLTKEVRDNKHYPRVTAYCIAEGFYLGILTEFLRKEHNVQPKFYDECLYSPYHFPIVPGRITEIASSFDVQSPSGHTYIDRQIENYENNNDISQYFSSDENLEGGEHSGVTNPIIPPINLGEVFYFDYGVVVIWNFTEEQEHSLLNDIARSGISVRPLSKDDTEVETFHFQYDIESNRQPRIFNDMITLKTDHHMIKLTISHAISQSTKLSLYEWQMDNTIERTKHIPKMLAQTGRLNLDRIQVTKLSGGLFKLRIDVNLVSNVLDTPEIFWSEPSLEPLYNAIRSYLEIPQRVKLLNERCNIISDLLDMLREDIGNSNMTRITWIIIWLIVVAVFVAIGEIAVKTLNNYG</sequence>
<evidence type="ECO:0000313" key="5">
    <source>
        <dbReference type="EMBL" id="GBB99608.1"/>
    </source>
</evidence>
<name>A0A2Z6S661_9GLOM</name>